<dbReference type="Proteomes" id="UP000183107">
    <property type="component" value="Unassembled WGS sequence"/>
</dbReference>
<accession>A0A1I4Z0J4</accession>
<gene>
    <name evidence="1" type="ORF">SAMN05216386_0957</name>
</gene>
<evidence type="ECO:0000313" key="2">
    <source>
        <dbReference type="Proteomes" id="UP000183107"/>
    </source>
</evidence>
<organism evidence="1 2">
    <name type="scientific">Nitrosospira briensis</name>
    <dbReference type="NCBI Taxonomy" id="35799"/>
    <lineage>
        <taxon>Bacteria</taxon>
        <taxon>Pseudomonadati</taxon>
        <taxon>Pseudomonadota</taxon>
        <taxon>Betaproteobacteria</taxon>
        <taxon>Nitrosomonadales</taxon>
        <taxon>Nitrosomonadaceae</taxon>
        <taxon>Nitrosospira</taxon>
    </lineage>
</organism>
<evidence type="ECO:0000313" key="1">
    <source>
        <dbReference type="EMBL" id="SFN43479.1"/>
    </source>
</evidence>
<dbReference type="EMBL" id="FOVJ01000001">
    <property type="protein sequence ID" value="SFN43479.1"/>
    <property type="molecule type" value="Genomic_DNA"/>
</dbReference>
<keyword evidence="2" id="KW-1185">Reference proteome</keyword>
<name>A0A1I4Z0J4_9PROT</name>
<proteinExistence type="predicted"/>
<protein>
    <submittedName>
        <fullName evidence="1">Uncharacterized protein</fullName>
    </submittedName>
</protein>
<reference evidence="2" key="1">
    <citation type="submission" date="2016-10" db="EMBL/GenBank/DDBJ databases">
        <authorList>
            <person name="Varghese N."/>
        </authorList>
    </citation>
    <scope>NUCLEOTIDE SEQUENCE [LARGE SCALE GENOMIC DNA]</scope>
    <source>
        <strain evidence="2">Nsp8</strain>
    </source>
</reference>
<dbReference type="AlphaFoldDB" id="A0A1I4Z0J4"/>
<sequence length="72" mass="8077">MNQRRKRSARLMKIPVRGRCWATSSDLYRRTESGPHRCAHTMFENLSGTASMEELTSCCVGCGGSVLNDLKK</sequence>